<evidence type="ECO:0000259" key="4">
    <source>
        <dbReference type="Pfam" id="PF01212"/>
    </source>
</evidence>
<reference evidence="5 6" key="1">
    <citation type="journal article" date="2019" name="Int. J. Syst. Evol. Microbiol.">
        <title>The Global Catalogue of Microorganisms (GCM) 10K type strain sequencing project: providing services to taxonomists for standard genome sequencing and annotation.</title>
        <authorList>
            <consortium name="The Broad Institute Genomics Platform"/>
            <consortium name="The Broad Institute Genome Sequencing Center for Infectious Disease"/>
            <person name="Wu L."/>
            <person name="Ma J."/>
        </authorList>
    </citation>
    <scope>NUCLEOTIDE SEQUENCE [LARGE SCALE GENOMIC DNA]</scope>
    <source>
        <strain evidence="5 6">JCM 3272</strain>
    </source>
</reference>
<evidence type="ECO:0000313" key="6">
    <source>
        <dbReference type="Proteomes" id="UP001501444"/>
    </source>
</evidence>
<comment type="similarity">
    <text evidence="2">Belongs to the threonine aldolase family.</text>
</comment>
<evidence type="ECO:0000313" key="5">
    <source>
        <dbReference type="EMBL" id="GAA2351662.1"/>
    </source>
</evidence>
<dbReference type="Gene3D" id="3.40.640.10">
    <property type="entry name" value="Type I PLP-dependent aspartate aminotransferase-like (Major domain)"/>
    <property type="match status" value="1"/>
</dbReference>
<dbReference type="Pfam" id="PF01212">
    <property type="entry name" value="Beta_elim_lyase"/>
    <property type="match status" value="1"/>
</dbReference>
<dbReference type="InterPro" id="IPR001597">
    <property type="entry name" value="ArAA_b-elim_lyase/Thr_aldolase"/>
</dbReference>
<protein>
    <submittedName>
        <fullName evidence="5">GntG family PLP-dependent aldolase</fullName>
    </submittedName>
</protein>
<name>A0ABN3GHC4_9ACTN</name>
<dbReference type="InterPro" id="IPR015424">
    <property type="entry name" value="PyrdxlP-dep_Trfase"/>
</dbReference>
<proteinExistence type="inferred from homology"/>
<evidence type="ECO:0000256" key="1">
    <source>
        <dbReference type="ARBA" id="ARBA00001933"/>
    </source>
</evidence>
<feature type="domain" description="Aromatic amino acid beta-eliminating lyase/threonine aldolase" evidence="4">
    <location>
        <begin position="10"/>
        <end position="292"/>
    </location>
</feature>
<dbReference type="InterPro" id="IPR023603">
    <property type="entry name" value="Low_specificity_L-TA-like"/>
</dbReference>
<dbReference type="EMBL" id="BAAARV010000031">
    <property type="protein sequence ID" value="GAA2351662.1"/>
    <property type="molecule type" value="Genomic_DNA"/>
</dbReference>
<keyword evidence="6" id="KW-1185">Reference proteome</keyword>
<organism evidence="5 6">
    <name type="scientific">Dactylosporangium salmoneum</name>
    <dbReference type="NCBI Taxonomy" id="53361"/>
    <lineage>
        <taxon>Bacteria</taxon>
        <taxon>Bacillati</taxon>
        <taxon>Actinomycetota</taxon>
        <taxon>Actinomycetes</taxon>
        <taxon>Micromonosporales</taxon>
        <taxon>Micromonosporaceae</taxon>
        <taxon>Dactylosporangium</taxon>
    </lineage>
</organism>
<dbReference type="NCBIfam" id="NF041359">
    <property type="entry name" value="GntG_guanitoxin"/>
    <property type="match status" value="1"/>
</dbReference>
<dbReference type="PANTHER" id="PTHR48097:SF9">
    <property type="entry name" value="L-THREONINE ALDOLASE"/>
    <property type="match status" value="1"/>
</dbReference>
<dbReference type="InterPro" id="IPR015422">
    <property type="entry name" value="PyrdxlP-dep_Trfase_small"/>
</dbReference>
<keyword evidence="3" id="KW-0663">Pyridoxal phosphate</keyword>
<dbReference type="Gene3D" id="3.90.1150.10">
    <property type="entry name" value="Aspartate Aminotransferase, domain 1"/>
    <property type="match status" value="1"/>
</dbReference>
<comment type="cofactor">
    <cofactor evidence="1">
        <name>pyridoxal 5'-phosphate</name>
        <dbReference type="ChEBI" id="CHEBI:597326"/>
    </cofactor>
</comment>
<sequence>MSRQEQRVVDLRSDTVTRPTQRMRAAMAAAEVGDDVYGEDPTVRALEDRVAGLLGQEAGLFLPTATMANQVAIQFLVPHGSELLCADDAHVVSYEGGAAAVHGGITTRTWHSPDGFIEPATIAGMIRPGGGFALRTDAIAVEQTANLPGGIIHPLDRLTALHTVARRAGVGLHCDGARLWHAHITTGTALDVYGRLFDTVAVCLSKGLGAPAGAVLAGQHDLIADAKRLRLRAGGAMRQVGILAAAGLYALDHHLQRLADDHDHARSLANALSNAGVVDPGRVHTNIVLLNLTRTRWSGPAFAAAAAKHGILLIAIDHYHVRAVTHRDVTIEQIVHAGGVLQRLLTP</sequence>
<dbReference type="PANTHER" id="PTHR48097">
    <property type="entry name" value="L-THREONINE ALDOLASE-RELATED"/>
    <property type="match status" value="1"/>
</dbReference>
<dbReference type="InterPro" id="IPR015421">
    <property type="entry name" value="PyrdxlP-dep_Trfase_major"/>
</dbReference>
<dbReference type="PIRSF" id="PIRSF017617">
    <property type="entry name" value="Thr_aldolase"/>
    <property type="match status" value="1"/>
</dbReference>
<comment type="caution">
    <text evidence="5">The sequence shown here is derived from an EMBL/GenBank/DDBJ whole genome shotgun (WGS) entry which is preliminary data.</text>
</comment>
<evidence type="ECO:0000256" key="2">
    <source>
        <dbReference type="ARBA" id="ARBA00006966"/>
    </source>
</evidence>
<dbReference type="SUPFAM" id="SSF53383">
    <property type="entry name" value="PLP-dependent transferases"/>
    <property type="match status" value="1"/>
</dbReference>
<gene>
    <name evidence="5" type="ORF">GCM10010170_041920</name>
</gene>
<dbReference type="RefSeq" id="WP_344614131.1">
    <property type="nucleotide sequence ID" value="NZ_BAAARV010000031.1"/>
</dbReference>
<evidence type="ECO:0000256" key="3">
    <source>
        <dbReference type="ARBA" id="ARBA00022898"/>
    </source>
</evidence>
<dbReference type="Proteomes" id="UP001501444">
    <property type="component" value="Unassembled WGS sequence"/>
</dbReference>
<accession>A0ABN3GHC4</accession>